<organism evidence="3 4">
    <name type="scientific">Sporormia fimetaria CBS 119925</name>
    <dbReference type="NCBI Taxonomy" id="1340428"/>
    <lineage>
        <taxon>Eukaryota</taxon>
        <taxon>Fungi</taxon>
        <taxon>Dikarya</taxon>
        <taxon>Ascomycota</taxon>
        <taxon>Pezizomycotina</taxon>
        <taxon>Dothideomycetes</taxon>
        <taxon>Pleosporomycetidae</taxon>
        <taxon>Pleosporales</taxon>
        <taxon>Sporormiaceae</taxon>
        <taxon>Sporormia</taxon>
    </lineage>
</organism>
<gene>
    <name evidence="3" type="ORF">M011DRAFT_72738</name>
</gene>
<evidence type="ECO:0000259" key="2">
    <source>
        <dbReference type="SMART" id="SM00456"/>
    </source>
</evidence>
<proteinExistence type="predicted"/>
<feature type="region of interest" description="Disordered" evidence="1">
    <location>
        <begin position="1"/>
        <end position="78"/>
    </location>
</feature>
<evidence type="ECO:0000256" key="1">
    <source>
        <dbReference type="SAM" id="MobiDB-lite"/>
    </source>
</evidence>
<feature type="domain" description="WW" evidence="2">
    <location>
        <begin position="59"/>
        <end position="94"/>
    </location>
</feature>
<dbReference type="SUPFAM" id="SSF51045">
    <property type="entry name" value="WW domain"/>
    <property type="match status" value="1"/>
</dbReference>
<dbReference type="SMART" id="SM00456">
    <property type="entry name" value="WW"/>
    <property type="match status" value="1"/>
</dbReference>
<dbReference type="OrthoDB" id="2367685at2759"/>
<dbReference type="Gene3D" id="2.20.70.10">
    <property type="match status" value="1"/>
</dbReference>
<feature type="region of interest" description="Disordered" evidence="1">
    <location>
        <begin position="99"/>
        <end position="185"/>
    </location>
</feature>
<feature type="compositionally biased region" description="Pro residues" evidence="1">
    <location>
        <begin position="1"/>
        <end position="12"/>
    </location>
</feature>
<feature type="compositionally biased region" description="Basic and acidic residues" evidence="1">
    <location>
        <begin position="47"/>
        <end position="58"/>
    </location>
</feature>
<name>A0A6A6VCY0_9PLEO</name>
<evidence type="ECO:0000313" key="4">
    <source>
        <dbReference type="Proteomes" id="UP000799440"/>
    </source>
</evidence>
<sequence length="290" mass="32081">MSTLAPPEPPPSYETAVGSGSGSSRPVTPRVSTEGPPRLTERNGIPADRRRSMEDENRPLPPGWIRQFDPTEGHQFFVDTRANPPRSIWVHPYDDEQFLSTLSPDERKRHSRRHRSATLRDVAHEDTDDEDDRHHGRGADLPSRPQAQAATGPKGIHGFGRRMKDKLTGSTHEQREHERRERAEEERQAYIAHLKARQALMRAMQTGEPQFLAKDRQGRDVYIIPPGGVAPRGAYGINPYMNGPFANPNARFVRPAGPYGRPMGYGYGGGLGAPIAAGFLGGALLGGLMF</sequence>
<dbReference type="AlphaFoldDB" id="A0A6A6VCY0"/>
<feature type="compositionally biased region" description="Basic and acidic residues" evidence="1">
    <location>
        <begin position="172"/>
        <end position="185"/>
    </location>
</feature>
<accession>A0A6A6VCY0</accession>
<protein>
    <recommendedName>
        <fullName evidence="2">WW domain-containing protein</fullName>
    </recommendedName>
</protein>
<reference evidence="3" key="1">
    <citation type="journal article" date="2020" name="Stud. Mycol.">
        <title>101 Dothideomycetes genomes: a test case for predicting lifestyles and emergence of pathogens.</title>
        <authorList>
            <person name="Haridas S."/>
            <person name="Albert R."/>
            <person name="Binder M."/>
            <person name="Bloem J."/>
            <person name="Labutti K."/>
            <person name="Salamov A."/>
            <person name="Andreopoulos B."/>
            <person name="Baker S."/>
            <person name="Barry K."/>
            <person name="Bills G."/>
            <person name="Bluhm B."/>
            <person name="Cannon C."/>
            <person name="Castanera R."/>
            <person name="Culley D."/>
            <person name="Daum C."/>
            <person name="Ezra D."/>
            <person name="Gonzalez J."/>
            <person name="Henrissat B."/>
            <person name="Kuo A."/>
            <person name="Liang C."/>
            <person name="Lipzen A."/>
            <person name="Lutzoni F."/>
            <person name="Magnuson J."/>
            <person name="Mondo S."/>
            <person name="Nolan M."/>
            <person name="Ohm R."/>
            <person name="Pangilinan J."/>
            <person name="Park H.-J."/>
            <person name="Ramirez L."/>
            <person name="Alfaro M."/>
            <person name="Sun H."/>
            <person name="Tritt A."/>
            <person name="Yoshinaga Y."/>
            <person name="Zwiers L.-H."/>
            <person name="Turgeon B."/>
            <person name="Goodwin S."/>
            <person name="Spatafora J."/>
            <person name="Crous P."/>
            <person name="Grigoriev I."/>
        </authorList>
    </citation>
    <scope>NUCLEOTIDE SEQUENCE</scope>
    <source>
        <strain evidence="3">CBS 119925</strain>
    </source>
</reference>
<dbReference type="InterPro" id="IPR001202">
    <property type="entry name" value="WW_dom"/>
</dbReference>
<dbReference type="InterPro" id="IPR036020">
    <property type="entry name" value="WW_dom_sf"/>
</dbReference>
<dbReference type="EMBL" id="MU006575">
    <property type="protein sequence ID" value="KAF2746977.1"/>
    <property type="molecule type" value="Genomic_DNA"/>
</dbReference>
<evidence type="ECO:0000313" key="3">
    <source>
        <dbReference type="EMBL" id="KAF2746977.1"/>
    </source>
</evidence>
<dbReference type="Proteomes" id="UP000799440">
    <property type="component" value="Unassembled WGS sequence"/>
</dbReference>
<keyword evidence="4" id="KW-1185">Reference proteome</keyword>